<dbReference type="Pfam" id="PF09903">
    <property type="entry name" value="DUF2130"/>
    <property type="match status" value="1"/>
</dbReference>
<feature type="coiled-coil region" evidence="1">
    <location>
        <begin position="435"/>
        <end position="462"/>
    </location>
</feature>
<organism evidence="2 3">
    <name type="scientific">Chitinophaga eiseniae</name>
    <dbReference type="NCBI Taxonomy" id="634771"/>
    <lineage>
        <taxon>Bacteria</taxon>
        <taxon>Pseudomonadati</taxon>
        <taxon>Bacteroidota</taxon>
        <taxon>Chitinophagia</taxon>
        <taxon>Chitinophagales</taxon>
        <taxon>Chitinophagaceae</taxon>
        <taxon>Chitinophaga</taxon>
    </lineage>
</organism>
<keyword evidence="1" id="KW-0175">Coiled coil</keyword>
<dbReference type="PIRSF" id="PIRSF005850">
    <property type="entry name" value="UCP005850"/>
    <property type="match status" value="1"/>
</dbReference>
<keyword evidence="3" id="KW-1185">Reference proteome</keyword>
<dbReference type="OrthoDB" id="3224137at2"/>
<dbReference type="Proteomes" id="UP000190367">
    <property type="component" value="Unassembled WGS sequence"/>
</dbReference>
<dbReference type="EMBL" id="FUWZ01000003">
    <property type="protein sequence ID" value="SKA33223.1"/>
    <property type="molecule type" value="Genomic_DNA"/>
</dbReference>
<evidence type="ECO:0000313" key="2">
    <source>
        <dbReference type="EMBL" id="SKA33223.1"/>
    </source>
</evidence>
<sequence>MNEIICPNCQKVFKVDEAGFADILKQVRDHKFEEELQDRLNLAEQEKENAVKLAEANLKNSLQAELANKDKEILQIKATSERNLFEQLAEKDTLLTEMKAKIDNAENERKLSVSEAIKQIEKERDDKEKEIIQLKANNERNLSEQLAGKDSLLSEMKAKIENAEIEKKLTVSEAVQKIEKERDDLANDVKLKETEKQLLEKSLTEKYSAELKTKDDIIKMKDEEIALRKDMKLKLSTKMIGETLEQHCEIEFNKLRATAFQKAYFEKDNDSKSGSKGDYIYKETDDLGNEIISIMFEMKNEGDETEKRKRNEDFFKELDKDRIEKKCEYAVLVTLLEADNELYNAGIVDVSHKYGKMYVVRPQFFIPIITLLRNAAMNSMKVKAELALVKGQNIDITNFEENITAFKEGFARNYELASKKFKTAIEEIDKTIDHLQKTKDALLSSENNLRLANNKAEDLTIKKLTRGNPTMTAKFEQLNRKTE</sequence>
<evidence type="ECO:0008006" key="4">
    <source>
        <dbReference type="Google" id="ProtNLM"/>
    </source>
</evidence>
<gene>
    <name evidence="2" type="ORF">SAMN04488128_103793</name>
</gene>
<feature type="coiled-coil region" evidence="1">
    <location>
        <begin position="33"/>
        <end position="202"/>
    </location>
</feature>
<reference evidence="3" key="1">
    <citation type="submission" date="2017-02" db="EMBL/GenBank/DDBJ databases">
        <authorList>
            <person name="Varghese N."/>
            <person name="Submissions S."/>
        </authorList>
    </citation>
    <scope>NUCLEOTIDE SEQUENCE [LARGE SCALE GENOMIC DNA]</scope>
    <source>
        <strain evidence="3">DSM 22224</strain>
    </source>
</reference>
<dbReference type="STRING" id="634771.SAMN04488128_103793"/>
<evidence type="ECO:0000313" key="3">
    <source>
        <dbReference type="Proteomes" id="UP000190367"/>
    </source>
</evidence>
<dbReference type="AlphaFoldDB" id="A0A1T4SY93"/>
<accession>A0A1T4SY93</accession>
<proteinExistence type="predicted"/>
<name>A0A1T4SY93_9BACT</name>
<dbReference type="InterPro" id="IPR019219">
    <property type="entry name" value="DUF2130"/>
</dbReference>
<protein>
    <recommendedName>
        <fullName evidence="4">DUF2130 domain-containing protein</fullName>
    </recommendedName>
</protein>
<dbReference type="RefSeq" id="WP_078671120.1">
    <property type="nucleotide sequence ID" value="NZ_FUWZ01000003.1"/>
</dbReference>
<evidence type="ECO:0000256" key="1">
    <source>
        <dbReference type="SAM" id="Coils"/>
    </source>
</evidence>